<sequence length="358" mass="40575">MKTSGVWQLNIFSIRVFICPIVMALAFPIFQETLQKRMTANSYDEDIQQSIRHARLLPYPSETVDLRTKLQSSPRCVEELEISVATCQPAVWVNLCWAMHREFYWRQDFSLTGMSAMLDVVGTYEISGRAKYTVCSQICWTLENAAKTALDLPYDDARLKSLLHIASRLHENGTSMKYLSSACRSILELVPSTMSRASLLSQQLLEDECDDVLEHRVDKVHKILCALKEKVKSETKSTSVCPNGCSYVSNRGPAFVRHLFELKLLPVDELLMQSAREIGSKLKNFSLEHLSQLKPCSGRKGIDCKGMQMVSTSKLVKEIRSLARHLDDRYDVSCLACLCGVEIEPHRCWDEEGNAIDL</sequence>
<accession>A0A2G5I081</accession>
<dbReference type="EMBL" id="LKMD01000102">
    <property type="protein sequence ID" value="PIA97892.1"/>
    <property type="molecule type" value="Genomic_DNA"/>
</dbReference>
<gene>
    <name evidence="2" type="ORF">CB0940_06587</name>
</gene>
<name>A0A2G5I081_CERBT</name>
<dbReference type="Proteomes" id="UP000230605">
    <property type="component" value="Chromosome 2"/>
</dbReference>
<comment type="caution">
    <text evidence="2">The sequence shown here is derived from an EMBL/GenBank/DDBJ whole genome shotgun (WGS) entry which is preliminary data.</text>
</comment>
<dbReference type="OrthoDB" id="10394916at2759"/>
<evidence type="ECO:0000256" key="1">
    <source>
        <dbReference type="SAM" id="Phobius"/>
    </source>
</evidence>
<proteinExistence type="predicted"/>
<evidence type="ECO:0000313" key="3">
    <source>
        <dbReference type="Proteomes" id="UP000230605"/>
    </source>
</evidence>
<protein>
    <submittedName>
        <fullName evidence="2">Uncharacterized protein</fullName>
    </submittedName>
</protein>
<keyword evidence="1" id="KW-1133">Transmembrane helix</keyword>
<reference evidence="2 3" key="1">
    <citation type="submission" date="2015-10" db="EMBL/GenBank/DDBJ databases">
        <title>The cercosporin biosynthetic gene cluster was horizontally transferred to several fungal lineages and shown to be expanded in Cercospora beticola based on microsynteny with recipient genomes.</title>
        <authorList>
            <person name="De Jonge R."/>
            <person name="Ebert M.K."/>
            <person name="Suttle J.C."/>
            <person name="Jurick Ii W.M."/>
            <person name="Secor G.A."/>
            <person name="Thomma B.P."/>
            <person name="Van De Peer Y."/>
            <person name="Bolton M.D."/>
        </authorList>
    </citation>
    <scope>NUCLEOTIDE SEQUENCE [LARGE SCALE GENOMIC DNA]</scope>
    <source>
        <strain evidence="2 3">09-40</strain>
    </source>
</reference>
<feature type="transmembrane region" description="Helical" evidence="1">
    <location>
        <begin position="12"/>
        <end position="30"/>
    </location>
</feature>
<organism evidence="2 3">
    <name type="scientific">Cercospora beticola</name>
    <name type="common">Sugarbeet leaf spot fungus</name>
    <dbReference type="NCBI Taxonomy" id="122368"/>
    <lineage>
        <taxon>Eukaryota</taxon>
        <taxon>Fungi</taxon>
        <taxon>Dikarya</taxon>
        <taxon>Ascomycota</taxon>
        <taxon>Pezizomycotina</taxon>
        <taxon>Dothideomycetes</taxon>
        <taxon>Dothideomycetidae</taxon>
        <taxon>Mycosphaerellales</taxon>
        <taxon>Mycosphaerellaceae</taxon>
        <taxon>Cercospora</taxon>
    </lineage>
</organism>
<keyword evidence="1" id="KW-0812">Transmembrane</keyword>
<keyword evidence="1" id="KW-0472">Membrane</keyword>
<evidence type="ECO:0000313" key="2">
    <source>
        <dbReference type="EMBL" id="PIA97892.1"/>
    </source>
</evidence>
<dbReference type="AlphaFoldDB" id="A0A2G5I081"/>